<gene>
    <name evidence="1" type="ORF">RPERSI_LOCUS16295</name>
</gene>
<name>A0ACA9QZC6_9GLOM</name>
<dbReference type="EMBL" id="CAJVQC010040078">
    <property type="protein sequence ID" value="CAG8770025.1"/>
    <property type="molecule type" value="Genomic_DNA"/>
</dbReference>
<organism evidence="1 2">
    <name type="scientific">Racocetra persica</name>
    <dbReference type="NCBI Taxonomy" id="160502"/>
    <lineage>
        <taxon>Eukaryota</taxon>
        <taxon>Fungi</taxon>
        <taxon>Fungi incertae sedis</taxon>
        <taxon>Mucoromycota</taxon>
        <taxon>Glomeromycotina</taxon>
        <taxon>Glomeromycetes</taxon>
        <taxon>Diversisporales</taxon>
        <taxon>Gigasporaceae</taxon>
        <taxon>Racocetra</taxon>
    </lineage>
</organism>
<accession>A0ACA9QZC6</accession>
<protein>
    <submittedName>
        <fullName evidence="1">16591_t:CDS:1</fullName>
    </submittedName>
</protein>
<comment type="caution">
    <text evidence="1">The sequence shown here is derived from an EMBL/GenBank/DDBJ whole genome shotgun (WGS) entry which is preliminary data.</text>
</comment>
<dbReference type="Proteomes" id="UP000789920">
    <property type="component" value="Unassembled WGS sequence"/>
</dbReference>
<reference evidence="1" key="1">
    <citation type="submission" date="2021-06" db="EMBL/GenBank/DDBJ databases">
        <authorList>
            <person name="Kallberg Y."/>
            <person name="Tangrot J."/>
            <person name="Rosling A."/>
        </authorList>
    </citation>
    <scope>NUCLEOTIDE SEQUENCE</scope>
    <source>
        <strain evidence="1">MA461A</strain>
    </source>
</reference>
<evidence type="ECO:0000313" key="2">
    <source>
        <dbReference type="Proteomes" id="UP000789920"/>
    </source>
</evidence>
<evidence type="ECO:0000313" key="1">
    <source>
        <dbReference type="EMBL" id="CAG8770025.1"/>
    </source>
</evidence>
<keyword evidence="2" id="KW-1185">Reference proteome</keyword>
<proteinExistence type="predicted"/>
<sequence length="353" mass="40354">DLKGKFIIEGFPDLVSLNLGNNELEDVEIKNCPKLEEVIVSHNKLTNLEIKDCPEITDLYTSFNQLTKLDVSELKKLEILSYCCEEKDCLKKPCLCKSNAPCHCNKFSEEEKKKLDLGLPSKRENSRKFEGFESIDDFLDKNKFVDNHEITEIDISNLAKYLSFRHNKIEEIDVAFLLNLEGLYCSGNLLKKLELIDNKKMKHLNLKELYCANNCEIEISGGVILGCSGLKEITGLNTCENLIELDCAENLFKKLDIDGLKNLEFVSCKLCNLTSLEVKACSKLTYLDYSDQHLGKYFDIENSEDEDDKKTKTKLEDCPNLERLICNKEPIPESEIENFPKLRVLTVDNNDVP</sequence>
<feature type="non-terminal residue" evidence="1">
    <location>
        <position position="1"/>
    </location>
</feature>